<dbReference type="Gene3D" id="6.10.140.2220">
    <property type="match status" value="1"/>
</dbReference>
<gene>
    <name evidence="5" type="ORF">SCLTRI_LOCUS6335</name>
</gene>
<dbReference type="Gene3D" id="1.10.220.160">
    <property type="match status" value="1"/>
</dbReference>
<dbReference type="InterPro" id="IPR050869">
    <property type="entry name" value="H3K4_H4K5_MeTrfase"/>
</dbReference>
<dbReference type="SUPFAM" id="SSF82199">
    <property type="entry name" value="SET domain"/>
    <property type="match status" value="1"/>
</dbReference>
<dbReference type="OrthoDB" id="438641at2759"/>
<evidence type="ECO:0000256" key="2">
    <source>
        <dbReference type="ARBA" id="ARBA00022771"/>
    </source>
</evidence>
<feature type="domain" description="SET" evidence="4">
    <location>
        <begin position="88"/>
        <end position="364"/>
    </location>
</feature>
<keyword evidence="2" id="KW-0863">Zinc-finger</keyword>
<dbReference type="AlphaFoldDB" id="A0A8H2VYY6"/>
<dbReference type="Gene3D" id="2.170.270.10">
    <property type="entry name" value="SET domain"/>
    <property type="match status" value="1"/>
</dbReference>
<dbReference type="InterPro" id="IPR002893">
    <property type="entry name" value="Znf_MYND"/>
</dbReference>
<keyword evidence="6" id="KW-1185">Reference proteome</keyword>
<reference evidence="5" key="1">
    <citation type="submission" date="2020-10" db="EMBL/GenBank/DDBJ databases">
        <authorList>
            <person name="Kusch S."/>
        </authorList>
    </citation>
    <scope>NUCLEOTIDE SEQUENCE</scope>
    <source>
        <strain evidence="5">SwB9</strain>
    </source>
</reference>
<evidence type="ECO:0000313" key="5">
    <source>
        <dbReference type="EMBL" id="CAD6446543.1"/>
    </source>
</evidence>
<dbReference type="EMBL" id="CAJHIA010000021">
    <property type="protein sequence ID" value="CAD6446543.1"/>
    <property type="molecule type" value="Genomic_DNA"/>
</dbReference>
<dbReference type="PROSITE" id="PS01360">
    <property type="entry name" value="ZF_MYND_1"/>
    <property type="match status" value="1"/>
</dbReference>
<dbReference type="InterPro" id="IPR001214">
    <property type="entry name" value="SET_dom"/>
</dbReference>
<keyword evidence="3" id="KW-0862">Zinc</keyword>
<dbReference type="PROSITE" id="PS50280">
    <property type="entry name" value="SET"/>
    <property type="match status" value="1"/>
</dbReference>
<evidence type="ECO:0000256" key="3">
    <source>
        <dbReference type="ARBA" id="ARBA00022833"/>
    </source>
</evidence>
<sequence>MKQISAEALKVYPTDSSLQHLQRHATCLYEMKLNAVKAMSSSDETKWIAIEMGKVSLRPYPWASEVNTRTKESIEFANQNLSKCSKVLRIQPSTVNISGSDKISYGMFATKDIRAGDILLESSPVLCVKQSQLRQHKNFLDSLIWKSKTGLEMTGSCFNCFENLRGTSRKYGFVCCAHLYFCSKECRNLAQQYYHDGLCGMDISHIYTDAEGEKCFPSAPEISKLIWLRLLATCKQGGGHPLQHPLMAHLAGHEAQAHDPWSLETRVMTPLKILHMLGVDIFADKCFDTWILETLWQRFRINAVGGLGENNEHECWVDGSYAMFNHSCENPPMLCLLHTGSGAKFQCHAEREIKKGEEVFACYIEELSKSTEERRQMLDGWLSGDLERGSLVRYTESESRRKPLNEPSFMLDPADFVRRSHSHHFTP</sequence>
<protein>
    <submittedName>
        <fullName evidence="5">E962847b-7060-4ecf-a8cc-fd113cd8737d</fullName>
    </submittedName>
</protein>
<dbReference type="Pfam" id="PF00856">
    <property type="entry name" value="SET"/>
    <property type="match status" value="1"/>
</dbReference>
<organism evidence="5 6">
    <name type="scientific">Sclerotinia trifoliorum</name>
    <dbReference type="NCBI Taxonomy" id="28548"/>
    <lineage>
        <taxon>Eukaryota</taxon>
        <taxon>Fungi</taxon>
        <taxon>Dikarya</taxon>
        <taxon>Ascomycota</taxon>
        <taxon>Pezizomycotina</taxon>
        <taxon>Leotiomycetes</taxon>
        <taxon>Helotiales</taxon>
        <taxon>Sclerotiniaceae</taxon>
        <taxon>Sclerotinia</taxon>
    </lineage>
</organism>
<evidence type="ECO:0000313" key="6">
    <source>
        <dbReference type="Proteomes" id="UP000624404"/>
    </source>
</evidence>
<evidence type="ECO:0000259" key="4">
    <source>
        <dbReference type="PROSITE" id="PS50280"/>
    </source>
</evidence>
<dbReference type="Proteomes" id="UP000624404">
    <property type="component" value="Unassembled WGS sequence"/>
</dbReference>
<dbReference type="GO" id="GO:0008270">
    <property type="term" value="F:zinc ion binding"/>
    <property type="evidence" value="ECO:0007669"/>
    <property type="project" value="UniProtKB-KW"/>
</dbReference>
<dbReference type="InterPro" id="IPR046341">
    <property type="entry name" value="SET_dom_sf"/>
</dbReference>
<proteinExistence type="predicted"/>
<accession>A0A8H2VYY6</accession>
<name>A0A8H2VYY6_9HELO</name>
<evidence type="ECO:0000256" key="1">
    <source>
        <dbReference type="ARBA" id="ARBA00022723"/>
    </source>
</evidence>
<comment type="caution">
    <text evidence="5">The sequence shown here is derived from an EMBL/GenBank/DDBJ whole genome shotgun (WGS) entry which is preliminary data.</text>
</comment>
<dbReference type="PANTHER" id="PTHR12197:SF251">
    <property type="entry name" value="EG:BACR7C10.4 PROTEIN"/>
    <property type="match status" value="1"/>
</dbReference>
<keyword evidence="1" id="KW-0479">Metal-binding</keyword>
<dbReference type="GO" id="GO:0005634">
    <property type="term" value="C:nucleus"/>
    <property type="evidence" value="ECO:0007669"/>
    <property type="project" value="TreeGrafter"/>
</dbReference>
<dbReference type="PANTHER" id="PTHR12197">
    <property type="entry name" value="HISTONE-LYSINE N-METHYLTRANSFERASE SMYD"/>
    <property type="match status" value="1"/>
</dbReference>